<sequence length="210" mass="24317">MDKIQKGFLDRAEGAVIDVVRDDGINKHIQCIIKEGRMIFEIITWGDTLCINSIIGSYTFRCDLDMIEKFRKDNMPEVNPRSWVFIVSSAPVIDNSACLPRELDHEKLEAALKKQVYSSGHTEEEKNKIWGEVETQILERATDLNDTRNLIAYFDSPFGFKFEENSEVYDVSISSYSYEYLWCLYAIQFAITKYDDAKAQIAHGLEKMYH</sequence>
<protein>
    <submittedName>
        <fullName evidence="1">Uncharacterized protein</fullName>
    </submittedName>
</protein>
<keyword evidence="2" id="KW-1185">Reference proteome</keyword>
<comment type="caution">
    <text evidence="1">The sequence shown here is derived from an EMBL/GenBank/DDBJ whole genome shotgun (WGS) entry which is preliminary data.</text>
</comment>
<dbReference type="Proteomes" id="UP000094329">
    <property type="component" value="Unassembled WGS sequence"/>
</dbReference>
<evidence type="ECO:0000313" key="1">
    <source>
        <dbReference type="EMBL" id="ODN41570.1"/>
    </source>
</evidence>
<dbReference type="EMBL" id="MDTU01000002">
    <property type="protein sequence ID" value="ODN41570.1"/>
    <property type="molecule type" value="Genomic_DNA"/>
</dbReference>
<evidence type="ECO:0000313" key="2">
    <source>
        <dbReference type="Proteomes" id="UP000094329"/>
    </source>
</evidence>
<gene>
    <name evidence="1" type="ORF">BGC07_15800</name>
</gene>
<name>A0ABX3A2G5_9GAMM</name>
<dbReference type="RefSeq" id="WP_069314035.1">
    <property type="nucleotide sequence ID" value="NZ_MDTU01000002.1"/>
</dbReference>
<accession>A0ABX3A2G5</accession>
<reference evidence="1 2" key="1">
    <citation type="submission" date="2016-08" db="EMBL/GenBank/DDBJ databases">
        <title>Draft genome sequence of Candidatus Piscirickettsia litoralis, from seawater.</title>
        <authorList>
            <person name="Wan X."/>
            <person name="Lee A.J."/>
            <person name="Hou S."/>
            <person name="Donachie S.P."/>
        </authorList>
    </citation>
    <scope>NUCLEOTIDE SEQUENCE [LARGE SCALE GENOMIC DNA]</scope>
    <source>
        <strain evidence="1 2">Y2</strain>
    </source>
</reference>
<organism evidence="1 2">
    <name type="scientific">Piscirickettsia litoralis</name>
    <dbReference type="NCBI Taxonomy" id="1891921"/>
    <lineage>
        <taxon>Bacteria</taxon>
        <taxon>Pseudomonadati</taxon>
        <taxon>Pseudomonadota</taxon>
        <taxon>Gammaproteobacteria</taxon>
        <taxon>Thiotrichales</taxon>
        <taxon>Piscirickettsiaceae</taxon>
        <taxon>Piscirickettsia</taxon>
    </lineage>
</organism>
<proteinExistence type="predicted"/>